<dbReference type="HOGENOM" id="CLU_2626631_0_0_1"/>
<protein>
    <submittedName>
        <fullName evidence="1">Uncharacterized protein</fullName>
    </submittedName>
</protein>
<dbReference type="AlphaFoldDB" id="K3ZYN9"/>
<organism evidence="1 2">
    <name type="scientific">Setaria italica</name>
    <name type="common">Foxtail millet</name>
    <name type="synonym">Panicum italicum</name>
    <dbReference type="NCBI Taxonomy" id="4555"/>
    <lineage>
        <taxon>Eukaryota</taxon>
        <taxon>Viridiplantae</taxon>
        <taxon>Streptophyta</taxon>
        <taxon>Embryophyta</taxon>
        <taxon>Tracheophyta</taxon>
        <taxon>Spermatophyta</taxon>
        <taxon>Magnoliopsida</taxon>
        <taxon>Liliopsida</taxon>
        <taxon>Poales</taxon>
        <taxon>Poaceae</taxon>
        <taxon>PACMAD clade</taxon>
        <taxon>Panicoideae</taxon>
        <taxon>Panicodae</taxon>
        <taxon>Paniceae</taxon>
        <taxon>Cenchrinae</taxon>
        <taxon>Setaria</taxon>
    </lineage>
</organism>
<name>K3ZYN9_SETIT</name>
<accession>K3ZYN9</accession>
<evidence type="ECO:0000313" key="2">
    <source>
        <dbReference type="Proteomes" id="UP000004995"/>
    </source>
</evidence>
<keyword evidence="2" id="KW-1185">Reference proteome</keyword>
<dbReference type="Gramene" id="KQL24354">
    <property type="protein sequence ID" value="KQL24354"/>
    <property type="gene ID" value="SETIT_031721mg"/>
</dbReference>
<dbReference type="EnsemblPlants" id="KQL24354">
    <property type="protein sequence ID" value="KQL24354"/>
    <property type="gene ID" value="SETIT_031721mg"/>
</dbReference>
<dbReference type="Proteomes" id="UP000004995">
    <property type="component" value="Unassembled WGS sequence"/>
</dbReference>
<reference evidence="1" key="2">
    <citation type="submission" date="2018-08" db="UniProtKB">
        <authorList>
            <consortium name="EnsemblPlants"/>
        </authorList>
    </citation>
    <scope>IDENTIFICATION</scope>
    <source>
        <strain evidence="1">Yugu1</strain>
    </source>
</reference>
<proteinExistence type="predicted"/>
<dbReference type="EMBL" id="AGNK02001057">
    <property type="status" value="NOT_ANNOTATED_CDS"/>
    <property type="molecule type" value="Genomic_DNA"/>
</dbReference>
<sequence>MSLYYVRQFWTNYELAHGLYILAARVLQKIMGVHLYTHVPLLRPPLDLQELPHAGGDLRVWRPVGKVLCRRKLQLERD</sequence>
<reference evidence="2" key="1">
    <citation type="journal article" date="2012" name="Nat. Biotechnol.">
        <title>Reference genome sequence of the model plant Setaria.</title>
        <authorList>
            <person name="Bennetzen J.L."/>
            <person name="Schmutz J."/>
            <person name="Wang H."/>
            <person name="Percifield R."/>
            <person name="Hawkins J."/>
            <person name="Pontaroli A.C."/>
            <person name="Estep M."/>
            <person name="Feng L."/>
            <person name="Vaughn J.N."/>
            <person name="Grimwood J."/>
            <person name="Jenkins J."/>
            <person name="Barry K."/>
            <person name="Lindquist E."/>
            <person name="Hellsten U."/>
            <person name="Deshpande S."/>
            <person name="Wang X."/>
            <person name="Wu X."/>
            <person name="Mitros T."/>
            <person name="Triplett J."/>
            <person name="Yang X."/>
            <person name="Ye C.Y."/>
            <person name="Mauro-Herrera M."/>
            <person name="Wang L."/>
            <person name="Li P."/>
            <person name="Sharma M."/>
            <person name="Sharma R."/>
            <person name="Ronald P.C."/>
            <person name="Panaud O."/>
            <person name="Kellogg E.A."/>
            <person name="Brutnell T.P."/>
            <person name="Doust A.N."/>
            <person name="Tuskan G.A."/>
            <person name="Rokhsar D."/>
            <person name="Devos K.M."/>
        </authorList>
    </citation>
    <scope>NUCLEOTIDE SEQUENCE [LARGE SCALE GENOMIC DNA]</scope>
    <source>
        <strain evidence="2">cv. Yugu1</strain>
    </source>
</reference>
<dbReference type="InParanoid" id="K3ZYN9"/>
<evidence type="ECO:0000313" key="1">
    <source>
        <dbReference type="EnsemblPlants" id="KQL24354"/>
    </source>
</evidence>